<dbReference type="EMBL" id="QXED01000014">
    <property type="protein sequence ID" value="RIV17967.1"/>
    <property type="molecule type" value="Genomic_DNA"/>
</dbReference>
<dbReference type="Proteomes" id="UP000283523">
    <property type="component" value="Unassembled WGS sequence"/>
</dbReference>
<proteinExistence type="predicted"/>
<name>A0A418LXH8_9BACT</name>
<reference evidence="1 2" key="1">
    <citation type="submission" date="2018-08" db="EMBL/GenBank/DDBJ databases">
        <title>Fibrisoma montanum sp. nov., isolated from Danxia mountain soil.</title>
        <authorList>
            <person name="Huang Y."/>
        </authorList>
    </citation>
    <scope>NUCLEOTIDE SEQUENCE [LARGE SCALE GENOMIC DNA]</scope>
    <source>
        <strain evidence="1 2">HYT19</strain>
    </source>
</reference>
<comment type="caution">
    <text evidence="1">The sequence shown here is derived from an EMBL/GenBank/DDBJ whole genome shotgun (WGS) entry which is preliminary data.</text>
</comment>
<dbReference type="AlphaFoldDB" id="A0A418LXH8"/>
<protein>
    <submittedName>
        <fullName evidence="1">Uncharacterized protein</fullName>
    </submittedName>
</protein>
<gene>
    <name evidence="1" type="ORF">DYU11_30125</name>
</gene>
<evidence type="ECO:0000313" key="1">
    <source>
        <dbReference type="EMBL" id="RIV17967.1"/>
    </source>
</evidence>
<keyword evidence="2" id="KW-1185">Reference proteome</keyword>
<sequence length="119" mass="13022">MKNILVILMVIVMEACHPGDGAECLPYVGRVYGTGCSAVAVKVLNKEVNSRIPTGQNAFENNVIELIGIPDTVRAGQTFYFDFRDVQPQDEAPPCQAIFAAASRKVVLTRFGYTRCDIP</sequence>
<organism evidence="1 2">
    <name type="scientific">Fibrisoma montanum</name>
    <dbReference type="NCBI Taxonomy" id="2305895"/>
    <lineage>
        <taxon>Bacteria</taxon>
        <taxon>Pseudomonadati</taxon>
        <taxon>Bacteroidota</taxon>
        <taxon>Cytophagia</taxon>
        <taxon>Cytophagales</taxon>
        <taxon>Spirosomataceae</taxon>
        <taxon>Fibrisoma</taxon>
    </lineage>
</organism>
<accession>A0A418LXH8</accession>
<evidence type="ECO:0000313" key="2">
    <source>
        <dbReference type="Proteomes" id="UP000283523"/>
    </source>
</evidence>